<proteinExistence type="predicted"/>
<dbReference type="AlphaFoldDB" id="A0A0A9F4V1"/>
<dbReference type="EMBL" id="GBRH01194578">
    <property type="protein sequence ID" value="JAE03318.1"/>
    <property type="molecule type" value="Transcribed_RNA"/>
</dbReference>
<reference evidence="1" key="1">
    <citation type="submission" date="2014-09" db="EMBL/GenBank/DDBJ databases">
        <authorList>
            <person name="Magalhaes I.L.F."/>
            <person name="Oliveira U."/>
            <person name="Santos F.R."/>
            <person name="Vidigal T.H.D.A."/>
            <person name="Brescovit A.D."/>
            <person name="Santos A.J."/>
        </authorList>
    </citation>
    <scope>NUCLEOTIDE SEQUENCE</scope>
    <source>
        <tissue evidence="1">Shoot tissue taken approximately 20 cm above the soil surface</tissue>
    </source>
</reference>
<sequence length="118" mass="12386">MALRMSELKHPPTQHTLYVATRVRGAMPLAVPAAYPSRSAPWTAPPAAVLDVCVPCPSLSLGDRDSLDTSTGPFAASYPVKKNLAPMSFLLQAEALKSLPSSHLPFHPAGTGPNPVSS</sequence>
<protein>
    <submittedName>
        <fullName evidence="1">Uncharacterized protein</fullName>
    </submittedName>
</protein>
<name>A0A0A9F4V1_ARUDO</name>
<accession>A0A0A9F4V1</accession>
<reference evidence="1" key="2">
    <citation type="journal article" date="2015" name="Data Brief">
        <title>Shoot transcriptome of the giant reed, Arundo donax.</title>
        <authorList>
            <person name="Barrero R.A."/>
            <person name="Guerrero F.D."/>
            <person name="Moolhuijzen P."/>
            <person name="Goolsby J.A."/>
            <person name="Tidwell J."/>
            <person name="Bellgard S.E."/>
            <person name="Bellgard M.I."/>
        </authorList>
    </citation>
    <scope>NUCLEOTIDE SEQUENCE</scope>
    <source>
        <tissue evidence="1">Shoot tissue taken approximately 20 cm above the soil surface</tissue>
    </source>
</reference>
<organism evidence="1">
    <name type="scientific">Arundo donax</name>
    <name type="common">Giant reed</name>
    <name type="synonym">Donax arundinaceus</name>
    <dbReference type="NCBI Taxonomy" id="35708"/>
    <lineage>
        <taxon>Eukaryota</taxon>
        <taxon>Viridiplantae</taxon>
        <taxon>Streptophyta</taxon>
        <taxon>Embryophyta</taxon>
        <taxon>Tracheophyta</taxon>
        <taxon>Spermatophyta</taxon>
        <taxon>Magnoliopsida</taxon>
        <taxon>Liliopsida</taxon>
        <taxon>Poales</taxon>
        <taxon>Poaceae</taxon>
        <taxon>PACMAD clade</taxon>
        <taxon>Arundinoideae</taxon>
        <taxon>Arundineae</taxon>
        <taxon>Arundo</taxon>
    </lineage>
</organism>
<evidence type="ECO:0000313" key="1">
    <source>
        <dbReference type="EMBL" id="JAE03318.1"/>
    </source>
</evidence>